<keyword evidence="2" id="KW-0547">Nucleotide-binding</keyword>
<evidence type="ECO:0000256" key="2">
    <source>
        <dbReference type="ARBA" id="ARBA00022741"/>
    </source>
</evidence>
<accession>A0A4Q2M660</accession>
<evidence type="ECO:0000313" key="8">
    <source>
        <dbReference type="Proteomes" id="UP000292686"/>
    </source>
</evidence>
<dbReference type="PROSITE" id="PS50206">
    <property type="entry name" value="RHODANESE_3"/>
    <property type="match status" value="1"/>
</dbReference>
<dbReference type="EMBL" id="SDPM01000011">
    <property type="protein sequence ID" value="RXZ85263.1"/>
    <property type="molecule type" value="Genomic_DNA"/>
</dbReference>
<evidence type="ECO:0000313" key="9">
    <source>
        <dbReference type="Proteomes" id="UP000581087"/>
    </source>
</evidence>
<evidence type="ECO:0000313" key="6">
    <source>
        <dbReference type="EMBL" id="RXZ85263.1"/>
    </source>
</evidence>
<gene>
    <name evidence="5" type="ORF">BJ972_001522</name>
    <name evidence="7" type="ORF">ESP50_15685</name>
    <name evidence="6" type="ORF">ESP50_16280</name>
</gene>
<dbReference type="Proteomes" id="UP000581087">
    <property type="component" value="Unassembled WGS sequence"/>
</dbReference>
<comment type="caution">
    <text evidence="7">The sequence shown here is derived from an EMBL/GenBank/DDBJ whole genome shotgun (WGS) entry which is preliminary data.</text>
</comment>
<protein>
    <submittedName>
        <fullName evidence="5">Adenylyltransferase/sulfurtransferase</fullName>
    </submittedName>
    <submittedName>
        <fullName evidence="7">Molybdopterin-synthase adenylyltransferase</fullName>
    </submittedName>
</protein>
<dbReference type="Pfam" id="PF00899">
    <property type="entry name" value="ThiF"/>
    <property type="match status" value="1"/>
</dbReference>
<dbReference type="GO" id="GO:0004792">
    <property type="term" value="F:thiosulfate-cyanide sulfurtransferase activity"/>
    <property type="evidence" value="ECO:0007669"/>
    <property type="project" value="TreeGrafter"/>
</dbReference>
<dbReference type="InterPro" id="IPR035985">
    <property type="entry name" value="Ubiquitin-activating_enz"/>
</dbReference>
<proteinExistence type="predicted"/>
<dbReference type="GO" id="GO:0005524">
    <property type="term" value="F:ATP binding"/>
    <property type="evidence" value="ECO:0007669"/>
    <property type="project" value="UniProtKB-KW"/>
</dbReference>
<reference evidence="7 8" key="1">
    <citation type="submission" date="2019-01" db="EMBL/GenBank/DDBJ databases">
        <title>Agromyces.</title>
        <authorList>
            <person name="Li J."/>
        </authorList>
    </citation>
    <scope>NUCLEOTIDE SEQUENCE [LARGE SCALE GENOMIC DNA]</scope>
    <source>
        <strain evidence="7 8">DSM 23870</strain>
    </source>
</reference>
<dbReference type="GO" id="GO:0008146">
    <property type="term" value="F:sulfotransferase activity"/>
    <property type="evidence" value="ECO:0007669"/>
    <property type="project" value="TreeGrafter"/>
</dbReference>
<evidence type="ECO:0000313" key="5">
    <source>
        <dbReference type="EMBL" id="NYD67003.1"/>
    </source>
</evidence>
<keyword evidence="8" id="KW-1185">Reference proteome</keyword>
<keyword evidence="1 7" id="KW-0808">Transferase</keyword>
<feature type="domain" description="Rhodanese" evidence="4">
    <location>
        <begin position="286"/>
        <end position="374"/>
    </location>
</feature>
<dbReference type="Gene3D" id="3.40.50.720">
    <property type="entry name" value="NAD(P)-binding Rossmann-like Domain"/>
    <property type="match status" value="1"/>
</dbReference>
<dbReference type="GO" id="GO:0016779">
    <property type="term" value="F:nucleotidyltransferase activity"/>
    <property type="evidence" value="ECO:0007669"/>
    <property type="project" value="UniProtKB-KW"/>
</dbReference>
<dbReference type="EMBL" id="SDPM01000010">
    <property type="protein sequence ID" value="RXZ85371.1"/>
    <property type="molecule type" value="Genomic_DNA"/>
</dbReference>
<dbReference type="InterPro" id="IPR045886">
    <property type="entry name" value="ThiF/MoeB/HesA"/>
</dbReference>
<dbReference type="InterPro" id="IPR036873">
    <property type="entry name" value="Rhodanese-like_dom_sf"/>
</dbReference>
<name>A0A4Q2M660_9MICO</name>
<dbReference type="Proteomes" id="UP000292686">
    <property type="component" value="Unassembled WGS sequence"/>
</dbReference>
<keyword evidence="3" id="KW-0067">ATP-binding</keyword>
<dbReference type="SMART" id="SM00450">
    <property type="entry name" value="RHOD"/>
    <property type="match status" value="1"/>
</dbReference>
<sequence length="374" mass="38911">MRLPPLVEPGPPLGEAEARRTARQARLAEIGELGQRRLAAARIVVVGAGGLGAPALLYLAAAGVGTIGIIDDDTVDASNLQRQIVHGTADVGRSKVESATERLHEIAPELTVIPHEVRIDDASAREVFAGYDLVLDGSDNFDTRYAVADAAAALGIPLVWGSVLRFDAQVSVFWSAPPAPAEGVTLRDLFPAPPPEGSVPSCSEAGVLGPVCGVAGSLMAAEAVKLIVGTGDALLGRILVVDGLSARVSEIPLRAQAPTDVAPSVTTPTRSLLQEPAPVASLADVDRGGHVIVDVREPGEFAVDPLPGAISVPLSDLLRARDDLELPSGDLLLYCVSGERAHRAARLLNRRGHVARVLETDVVDVLRARGEANA</sequence>
<evidence type="ECO:0000256" key="3">
    <source>
        <dbReference type="ARBA" id="ARBA00022840"/>
    </source>
</evidence>
<dbReference type="InterPro" id="IPR001763">
    <property type="entry name" value="Rhodanese-like_dom"/>
</dbReference>
<dbReference type="CDD" id="cd00757">
    <property type="entry name" value="ThiF_MoeB_HesA_family"/>
    <property type="match status" value="1"/>
</dbReference>
<dbReference type="GO" id="GO:0005829">
    <property type="term" value="C:cytosol"/>
    <property type="evidence" value="ECO:0007669"/>
    <property type="project" value="TreeGrafter"/>
</dbReference>
<dbReference type="SUPFAM" id="SSF69572">
    <property type="entry name" value="Activating enzymes of the ubiquitin-like proteins"/>
    <property type="match status" value="1"/>
</dbReference>
<keyword evidence="7" id="KW-0548">Nucleotidyltransferase</keyword>
<dbReference type="GO" id="GO:0008641">
    <property type="term" value="F:ubiquitin-like modifier activating enzyme activity"/>
    <property type="evidence" value="ECO:0007669"/>
    <property type="project" value="InterPro"/>
</dbReference>
<reference evidence="5 9" key="2">
    <citation type="submission" date="2020-07" db="EMBL/GenBank/DDBJ databases">
        <title>Sequencing the genomes of 1000 actinobacteria strains.</title>
        <authorList>
            <person name="Klenk H.-P."/>
        </authorList>
    </citation>
    <scope>NUCLEOTIDE SEQUENCE [LARGE SCALE GENOMIC DNA]</scope>
    <source>
        <strain evidence="5 9">DSM 23870</strain>
    </source>
</reference>
<dbReference type="AlphaFoldDB" id="A0A4Q2M660"/>
<dbReference type="EMBL" id="JACCBI010000001">
    <property type="protein sequence ID" value="NYD67003.1"/>
    <property type="molecule type" value="Genomic_DNA"/>
</dbReference>
<dbReference type="Pfam" id="PF00581">
    <property type="entry name" value="Rhodanese"/>
    <property type="match status" value="1"/>
</dbReference>
<dbReference type="PANTHER" id="PTHR10953:SF102">
    <property type="entry name" value="ADENYLYLTRANSFERASE AND SULFURTRANSFERASE MOCS3"/>
    <property type="match status" value="1"/>
</dbReference>
<dbReference type="Gene3D" id="3.40.250.10">
    <property type="entry name" value="Rhodanese-like domain"/>
    <property type="match status" value="1"/>
</dbReference>
<dbReference type="PANTHER" id="PTHR10953">
    <property type="entry name" value="UBIQUITIN-ACTIVATING ENZYME E1"/>
    <property type="match status" value="1"/>
</dbReference>
<organism evidence="7 8">
    <name type="scientific">Agromyces atrinae</name>
    <dbReference type="NCBI Taxonomy" id="592376"/>
    <lineage>
        <taxon>Bacteria</taxon>
        <taxon>Bacillati</taxon>
        <taxon>Actinomycetota</taxon>
        <taxon>Actinomycetes</taxon>
        <taxon>Micrococcales</taxon>
        <taxon>Microbacteriaceae</taxon>
        <taxon>Agromyces</taxon>
    </lineage>
</organism>
<evidence type="ECO:0000313" key="7">
    <source>
        <dbReference type="EMBL" id="RXZ85371.1"/>
    </source>
</evidence>
<dbReference type="CDD" id="cd00158">
    <property type="entry name" value="RHOD"/>
    <property type="match status" value="1"/>
</dbReference>
<evidence type="ECO:0000259" key="4">
    <source>
        <dbReference type="PROSITE" id="PS50206"/>
    </source>
</evidence>
<dbReference type="FunFam" id="3.40.50.720:FF:000033">
    <property type="entry name" value="Adenylyltransferase and sulfurtransferase MOCS3"/>
    <property type="match status" value="1"/>
</dbReference>
<dbReference type="OrthoDB" id="9804286at2"/>
<dbReference type="InterPro" id="IPR000594">
    <property type="entry name" value="ThiF_NAD_FAD-bd"/>
</dbReference>
<dbReference type="RefSeq" id="WP_129176869.1">
    <property type="nucleotide sequence ID" value="NZ_JACCBI010000001.1"/>
</dbReference>
<evidence type="ECO:0000256" key="1">
    <source>
        <dbReference type="ARBA" id="ARBA00022679"/>
    </source>
</evidence>